<dbReference type="AlphaFoldDB" id="A0A0F9PJL4"/>
<protein>
    <submittedName>
        <fullName evidence="1">Uncharacterized protein</fullName>
    </submittedName>
</protein>
<proteinExistence type="predicted"/>
<accession>A0A0F9PJL4</accession>
<reference evidence="1" key="1">
    <citation type="journal article" date="2015" name="Nature">
        <title>Complex archaea that bridge the gap between prokaryotes and eukaryotes.</title>
        <authorList>
            <person name="Spang A."/>
            <person name="Saw J.H."/>
            <person name="Jorgensen S.L."/>
            <person name="Zaremba-Niedzwiedzka K."/>
            <person name="Martijn J."/>
            <person name="Lind A.E."/>
            <person name="van Eijk R."/>
            <person name="Schleper C."/>
            <person name="Guy L."/>
            <person name="Ettema T.J."/>
        </authorList>
    </citation>
    <scope>NUCLEOTIDE SEQUENCE</scope>
</reference>
<gene>
    <name evidence="1" type="ORF">LCGC14_0818170</name>
</gene>
<name>A0A0F9PJL4_9ZZZZ</name>
<sequence>MTLTAATNRVQYSGDGATTSFPITYIIWDEDDPEVILTDSSGVETVWTRGTQYTITLTSPPATATLIVVTTPTDYTPQGGATPELLTIRSDLPNTQPTALPAGGALPSASVEQMVDQAVRQIQQSAEEISRCVKFVKSSSSSDIDMPEPVAGKIVRWNSAADALENTDALGSGTLTLPVGLADGGTGGTTAALALTNLGVKLAAQRIHLWSLGQF</sequence>
<evidence type="ECO:0000313" key="1">
    <source>
        <dbReference type="EMBL" id="KKN32015.1"/>
    </source>
</evidence>
<comment type="caution">
    <text evidence="1">The sequence shown here is derived from an EMBL/GenBank/DDBJ whole genome shotgun (WGS) entry which is preliminary data.</text>
</comment>
<organism evidence="1">
    <name type="scientific">marine sediment metagenome</name>
    <dbReference type="NCBI Taxonomy" id="412755"/>
    <lineage>
        <taxon>unclassified sequences</taxon>
        <taxon>metagenomes</taxon>
        <taxon>ecological metagenomes</taxon>
    </lineage>
</organism>
<dbReference type="EMBL" id="LAZR01002283">
    <property type="protein sequence ID" value="KKN32015.1"/>
    <property type="molecule type" value="Genomic_DNA"/>
</dbReference>